<keyword evidence="3" id="KW-0238">DNA-binding</keyword>
<dbReference type="SUPFAM" id="SSF46785">
    <property type="entry name" value="Winged helix' DNA-binding domain"/>
    <property type="match status" value="1"/>
</dbReference>
<keyword evidence="4" id="KW-0804">Transcription</keyword>
<dbReference type="InterPro" id="IPR005119">
    <property type="entry name" value="LysR_subst-bd"/>
</dbReference>
<evidence type="ECO:0000256" key="3">
    <source>
        <dbReference type="ARBA" id="ARBA00023125"/>
    </source>
</evidence>
<evidence type="ECO:0000256" key="1">
    <source>
        <dbReference type="ARBA" id="ARBA00009437"/>
    </source>
</evidence>
<keyword evidence="2" id="KW-0805">Transcription regulation</keyword>
<dbReference type="InterPro" id="IPR000847">
    <property type="entry name" value="LysR_HTH_N"/>
</dbReference>
<evidence type="ECO:0000259" key="5">
    <source>
        <dbReference type="PROSITE" id="PS50931"/>
    </source>
</evidence>
<dbReference type="InterPro" id="IPR050950">
    <property type="entry name" value="HTH-type_LysR_regulators"/>
</dbReference>
<evidence type="ECO:0000256" key="2">
    <source>
        <dbReference type="ARBA" id="ARBA00023015"/>
    </source>
</evidence>
<gene>
    <name evidence="6" type="ORF">ABC974_02835</name>
</gene>
<dbReference type="RefSeq" id="WP_343890565.1">
    <property type="nucleotide sequence ID" value="NZ_BAAAEH010000035.1"/>
</dbReference>
<organism evidence="6 7">
    <name type="scientific">Sphingomonas oligophenolica</name>
    <dbReference type="NCBI Taxonomy" id="301154"/>
    <lineage>
        <taxon>Bacteria</taxon>
        <taxon>Pseudomonadati</taxon>
        <taxon>Pseudomonadota</taxon>
        <taxon>Alphaproteobacteria</taxon>
        <taxon>Sphingomonadales</taxon>
        <taxon>Sphingomonadaceae</taxon>
        <taxon>Sphingomonas</taxon>
    </lineage>
</organism>
<accession>A0ABU9XYB8</accession>
<dbReference type="Gene3D" id="1.10.10.10">
    <property type="entry name" value="Winged helix-like DNA-binding domain superfamily/Winged helix DNA-binding domain"/>
    <property type="match status" value="1"/>
</dbReference>
<feature type="domain" description="HTH lysR-type" evidence="5">
    <location>
        <begin position="1"/>
        <end position="60"/>
    </location>
</feature>
<evidence type="ECO:0000256" key="4">
    <source>
        <dbReference type="ARBA" id="ARBA00023163"/>
    </source>
</evidence>
<dbReference type="Pfam" id="PF00126">
    <property type="entry name" value="HTH_1"/>
    <property type="match status" value="1"/>
</dbReference>
<dbReference type="Proteomes" id="UP001419910">
    <property type="component" value="Unassembled WGS sequence"/>
</dbReference>
<dbReference type="SUPFAM" id="SSF53850">
    <property type="entry name" value="Periplasmic binding protein-like II"/>
    <property type="match status" value="1"/>
</dbReference>
<sequence length="302" mass="32895">MSFDGRDLRAFLAVVDCGSLGRAAHVVNMTQPSLSRRIQEMELRLGSPLFERHSKGMALTAAGEALIDHARLLVFEMEQAEQAVAALNGMQRGRLRLGAVAALCRGVVPRAIAAMLRDAPEIIVDLFEAPDSELVDALVGRRLDLIVATDGLEHDEMIAIAPCRVEDRFVPCSRVGNPRLDPASTDLDALLDCSWVMLGRGRTPRLMFEELLSRSGRKLPRIAVETNSIGAQIAMVANSDMLGWLPMALVAGQVDAGLLQVHSIPELVIERSFQIYRRRRAILAKPAQLVLDHLAAAMDAPG</sequence>
<dbReference type="PANTHER" id="PTHR30419">
    <property type="entry name" value="HTH-TYPE TRANSCRIPTIONAL REGULATOR YBHD"/>
    <property type="match status" value="1"/>
</dbReference>
<name>A0ABU9XYB8_9SPHN</name>
<comment type="caution">
    <text evidence="6">The sequence shown here is derived from an EMBL/GenBank/DDBJ whole genome shotgun (WGS) entry which is preliminary data.</text>
</comment>
<dbReference type="PRINTS" id="PR00039">
    <property type="entry name" value="HTHLYSR"/>
</dbReference>
<dbReference type="InterPro" id="IPR036390">
    <property type="entry name" value="WH_DNA-bd_sf"/>
</dbReference>
<protein>
    <submittedName>
        <fullName evidence="6">LysR family transcriptional regulator</fullName>
    </submittedName>
</protein>
<proteinExistence type="inferred from homology"/>
<comment type="similarity">
    <text evidence="1">Belongs to the LysR transcriptional regulatory family.</text>
</comment>
<dbReference type="EMBL" id="JBDIME010000002">
    <property type="protein sequence ID" value="MEN2788548.1"/>
    <property type="molecule type" value="Genomic_DNA"/>
</dbReference>
<evidence type="ECO:0000313" key="7">
    <source>
        <dbReference type="Proteomes" id="UP001419910"/>
    </source>
</evidence>
<dbReference type="PROSITE" id="PS50931">
    <property type="entry name" value="HTH_LYSR"/>
    <property type="match status" value="1"/>
</dbReference>
<dbReference type="InterPro" id="IPR036388">
    <property type="entry name" value="WH-like_DNA-bd_sf"/>
</dbReference>
<evidence type="ECO:0000313" key="6">
    <source>
        <dbReference type="EMBL" id="MEN2788548.1"/>
    </source>
</evidence>
<dbReference type="Gene3D" id="3.40.190.10">
    <property type="entry name" value="Periplasmic binding protein-like II"/>
    <property type="match status" value="2"/>
</dbReference>
<dbReference type="PANTHER" id="PTHR30419:SF8">
    <property type="entry name" value="NITROGEN ASSIMILATION TRANSCRIPTIONAL ACTIVATOR-RELATED"/>
    <property type="match status" value="1"/>
</dbReference>
<dbReference type="Pfam" id="PF03466">
    <property type="entry name" value="LysR_substrate"/>
    <property type="match status" value="1"/>
</dbReference>
<keyword evidence="7" id="KW-1185">Reference proteome</keyword>
<reference evidence="6 7" key="1">
    <citation type="submission" date="2024-05" db="EMBL/GenBank/DDBJ databases">
        <authorList>
            <person name="Liu Q."/>
            <person name="Xin Y.-H."/>
        </authorList>
    </citation>
    <scope>NUCLEOTIDE SEQUENCE [LARGE SCALE GENOMIC DNA]</scope>
    <source>
        <strain evidence="6 7">CGMCC 1.10181</strain>
    </source>
</reference>